<name>A0ABU4WF90_9BACT</name>
<comment type="similarity">
    <text evidence="3 11 12">Belongs to the 6-phosphogluconate dehydrogenase family.</text>
</comment>
<proteinExistence type="inferred from homology"/>
<keyword evidence="9 11" id="KW-0570">Pentose shunt</keyword>
<comment type="caution">
    <text evidence="14">The sequence shown here is derived from an EMBL/GenBank/DDBJ whole genome shotgun (WGS) entry which is preliminary data.</text>
</comment>
<evidence type="ECO:0000256" key="7">
    <source>
        <dbReference type="ARBA" id="ARBA00023002"/>
    </source>
</evidence>
<dbReference type="EC" id="1.1.1.44" evidence="5 11"/>
<evidence type="ECO:0000313" key="15">
    <source>
        <dbReference type="Proteomes" id="UP001275932"/>
    </source>
</evidence>
<keyword evidence="7 11" id="KW-0560">Oxidoreductase</keyword>
<dbReference type="Pfam" id="PF03446">
    <property type="entry name" value="NAD_binding_2"/>
    <property type="match status" value="1"/>
</dbReference>
<comment type="function">
    <text evidence="1 11">Catalyzes the oxidative decarboxylation of 6-phosphogluconate to ribulose 5-phosphate and CO(2), with concomitant reduction of NADP to NADPH.</text>
</comment>
<evidence type="ECO:0000256" key="3">
    <source>
        <dbReference type="ARBA" id="ARBA00008419"/>
    </source>
</evidence>
<dbReference type="Pfam" id="PF00393">
    <property type="entry name" value="6PGD"/>
    <property type="match status" value="1"/>
</dbReference>
<feature type="domain" description="6-phosphogluconate dehydrogenase C-terminal" evidence="13">
    <location>
        <begin position="184"/>
        <end position="473"/>
    </location>
</feature>
<accession>A0ABU4WF90</accession>
<protein>
    <recommendedName>
        <fullName evidence="6 11">6-phosphogluconate dehydrogenase, decarboxylating</fullName>
        <ecNumber evidence="5 11">1.1.1.44</ecNumber>
    </recommendedName>
</protein>
<dbReference type="Gene3D" id="1.10.1040.10">
    <property type="entry name" value="N-(1-d-carboxylethyl)-l-norvaline Dehydrogenase, domain 2"/>
    <property type="match status" value="1"/>
</dbReference>
<dbReference type="InterPro" id="IPR006113">
    <property type="entry name" value="6PGDH_Gnd/GntZ"/>
</dbReference>
<reference evidence="14 15" key="1">
    <citation type="submission" date="2022-03" db="EMBL/GenBank/DDBJ databases">
        <title>Novel taxa within the pig intestine.</title>
        <authorList>
            <person name="Wylensek D."/>
            <person name="Bishof K."/>
            <person name="Afrizal A."/>
            <person name="Clavel T."/>
        </authorList>
    </citation>
    <scope>NUCLEOTIDE SEQUENCE [LARGE SCALE GENOMIC DNA]</scope>
    <source>
        <strain evidence="14 15">CLA-KB-P66</strain>
    </source>
</reference>
<comment type="subunit">
    <text evidence="4 11">Homodimer.</text>
</comment>
<evidence type="ECO:0000256" key="1">
    <source>
        <dbReference type="ARBA" id="ARBA00002526"/>
    </source>
</evidence>
<dbReference type="SUPFAM" id="SSF48179">
    <property type="entry name" value="6-phosphogluconate dehydrogenase C-terminal domain-like"/>
    <property type="match status" value="1"/>
</dbReference>
<evidence type="ECO:0000256" key="5">
    <source>
        <dbReference type="ARBA" id="ARBA00013011"/>
    </source>
</evidence>
<sequence>MEKSEFGVVGLGVMGSNIVLNLADKGVKVSVFNRLSKGKKNAVEAFLRGEGAGKKILGFTNLKDFAQSLESPRKILLMVKAGDAVDEMLRGLLPFLSRGDIVIDGGNSNFKDTARRLDELEDSGILFVGAGISGGEEGARNGASIMPGGNEKAWGKIKPYLQKIAAKLPNGEPCCEWIGGGASGHFVKTIHNGIEYADMQMIAEIYQTMRKSGKFSNEEMAEVFEKFNRGKLESFLIEITAKILRHKDENGQFSLDLVLDAAGQKGTGKWSVESGAELGSPISCIAEALFARFVSGMVEMRKSGARIFGSECKFNMPSGAMGAVLENALYAAKIIAYAQGFSILSAASKKFGWNLNLGEIAKIWRGGCIIRAKFLDRVTEAFSADCDLENLLFSEFFAEEIRSSVNSLREVSSLAAQGGISMPAMFSALAYFDFVRQTESPSNLIQAQRDFFGAHTYERTDAPRGEFFHTKWE</sequence>
<dbReference type="NCBIfam" id="NF006765">
    <property type="entry name" value="PRK09287.1"/>
    <property type="match status" value="1"/>
</dbReference>
<dbReference type="InterPro" id="IPR006114">
    <property type="entry name" value="6PGDH_C"/>
</dbReference>
<comment type="pathway">
    <text evidence="2 11 12">Carbohydrate degradation; pentose phosphate pathway; D-ribulose 5-phosphate from D-glucose 6-phosphate (oxidative stage): step 3/3.</text>
</comment>
<dbReference type="GO" id="GO:0004616">
    <property type="term" value="F:phosphogluconate dehydrogenase (decarboxylating) activity"/>
    <property type="evidence" value="ECO:0007669"/>
    <property type="project" value="UniProtKB-EC"/>
</dbReference>
<keyword evidence="11 12" id="KW-0521">NADP</keyword>
<evidence type="ECO:0000256" key="6">
    <source>
        <dbReference type="ARBA" id="ARBA00018193"/>
    </source>
</evidence>
<dbReference type="InterPro" id="IPR036291">
    <property type="entry name" value="NAD(P)-bd_dom_sf"/>
</dbReference>
<evidence type="ECO:0000256" key="11">
    <source>
        <dbReference type="PIRNR" id="PIRNR000109"/>
    </source>
</evidence>
<dbReference type="Gene3D" id="3.40.50.720">
    <property type="entry name" value="NAD(P)-binding Rossmann-like Domain"/>
    <property type="match status" value="1"/>
</dbReference>
<organism evidence="14 15">
    <name type="scientific">Intestinicryptomonas porci</name>
    <dbReference type="NCBI Taxonomy" id="2926320"/>
    <lineage>
        <taxon>Bacteria</taxon>
        <taxon>Pseudomonadati</taxon>
        <taxon>Verrucomicrobiota</taxon>
        <taxon>Opitutia</taxon>
        <taxon>Opitutales</taxon>
        <taxon>Intestinicryptomonaceae</taxon>
        <taxon>Intestinicryptomonas</taxon>
    </lineage>
</organism>
<evidence type="ECO:0000259" key="13">
    <source>
        <dbReference type="SMART" id="SM01350"/>
    </source>
</evidence>
<dbReference type="Gene3D" id="1.20.5.320">
    <property type="entry name" value="6-Phosphogluconate Dehydrogenase, domain 3"/>
    <property type="match status" value="1"/>
</dbReference>
<keyword evidence="8 12" id="KW-0311">Gluconate utilization</keyword>
<evidence type="ECO:0000313" key="14">
    <source>
        <dbReference type="EMBL" id="MDX8414923.1"/>
    </source>
</evidence>
<dbReference type="InterPro" id="IPR006184">
    <property type="entry name" value="6PGdom_BS"/>
</dbReference>
<keyword evidence="15" id="KW-1185">Reference proteome</keyword>
<dbReference type="SUPFAM" id="SSF51735">
    <property type="entry name" value="NAD(P)-binding Rossmann-fold domains"/>
    <property type="match status" value="1"/>
</dbReference>
<gene>
    <name evidence="14" type="primary">gnd</name>
    <name evidence="14" type="ORF">MOX91_01815</name>
</gene>
<evidence type="ECO:0000256" key="4">
    <source>
        <dbReference type="ARBA" id="ARBA00011738"/>
    </source>
</evidence>
<dbReference type="PANTHER" id="PTHR11811">
    <property type="entry name" value="6-PHOSPHOGLUCONATE DEHYDROGENASE"/>
    <property type="match status" value="1"/>
</dbReference>
<dbReference type="InterPro" id="IPR013328">
    <property type="entry name" value="6PGD_dom2"/>
</dbReference>
<dbReference type="InterPro" id="IPR006115">
    <property type="entry name" value="6PGDH_NADP-bd"/>
</dbReference>
<dbReference type="Proteomes" id="UP001275932">
    <property type="component" value="Unassembled WGS sequence"/>
</dbReference>
<dbReference type="InterPro" id="IPR006183">
    <property type="entry name" value="Pgluconate_DH"/>
</dbReference>
<dbReference type="SMART" id="SM01350">
    <property type="entry name" value="6PGD"/>
    <property type="match status" value="1"/>
</dbReference>
<dbReference type="PIRSF" id="PIRSF000109">
    <property type="entry name" value="6PGD"/>
    <property type="match status" value="1"/>
</dbReference>
<comment type="catalytic activity">
    <reaction evidence="10 11 12">
        <text>6-phospho-D-gluconate + NADP(+) = D-ribulose 5-phosphate + CO2 + NADPH</text>
        <dbReference type="Rhea" id="RHEA:10116"/>
        <dbReference type="ChEBI" id="CHEBI:16526"/>
        <dbReference type="ChEBI" id="CHEBI:57783"/>
        <dbReference type="ChEBI" id="CHEBI:58121"/>
        <dbReference type="ChEBI" id="CHEBI:58349"/>
        <dbReference type="ChEBI" id="CHEBI:58759"/>
        <dbReference type="EC" id="1.1.1.44"/>
    </reaction>
</comment>
<dbReference type="PRINTS" id="PR00076">
    <property type="entry name" value="6PGDHDRGNASE"/>
</dbReference>
<dbReference type="EMBL" id="JALBUT010000002">
    <property type="protein sequence ID" value="MDX8414923.1"/>
    <property type="molecule type" value="Genomic_DNA"/>
</dbReference>
<evidence type="ECO:0000256" key="12">
    <source>
        <dbReference type="RuleBase" id="RU000485"/>
    </source>
</evidence>
<dbReference type="PROSITE" id="PS00461">
    <property type="entry name" value="6PGD"/>
    <property type="match status" value="1"/>
</dbReference>
<evidence type="ECO:0000256" key="9">
    <source>
        <dbReference type="ARBA" id="ARBA00023126"/>
    </source>
</evidence>
<evidence type="ECO:0000256" key="8">
    <source>
        <dbReference type="ARBA" id="ARBA00023064"/>
    </source>
</evidence>
<dbReference type="RefSeq" id="WP_370396370.1">
    <property type="nucleotide sequence ID" value="NZ_JALBUT010000002.1"/>
</dbReference>
<evidence type="ECO:0000256" key="2">
    <source>
        <dbReference type="ARBA" id="ARBA00004874"/>
    </source>
</evidence>
<dbReference type="InterPro" id="IPR008927">
    <property type="entry name" value="6-PGluconate_DH-like_C_sf"/>
</dbReference>
<evidence type="ECO:0000256" key="10">
    <source>
        <dbReference type="ARBA" id="ARBA00048640"/>
    </source>
</evidence>
<dbReference type="NCBIfam" id="TIGR00873">
    <property type="entry name" value="gnd"/>
    <property type="match status" value="1"/>
</dbReference>